<keyword evidence="2" id="KW-0472">Membrane</keyword>
<dbReference type="EMBL" id="JBHUPB010000004">
    <property type="protein sequence ID" value="MFD2966773.1"/>
    <property type="molecule type" value="Genomic_DNA"/>
</dbReference>
<evidence type="ECO:0000313" key="7">
    <source>
        <dbReference type="Proteomes" id="UP001597525"/>
    </source>
</evidence>
<dbReference type="SUPFAM" id="SSF56935">
    <property type="entry name" value="Porins"/>
    <property type="match status" value="1"/>
</dbReference>
<comment type="caution">
    <text evidence="6">The sequence shown here is derived from an EMBL/GenBank/DDBJ whole genome shotgun (WGS) entry which is preliminary data.</text>
</comment>
<dbReference type="InterPro" id="IPR012910">
    <property type="entry name" value="Plug_dom"/>
</dbReference>
<dbReference type="Pfam" id="PF07715">
    <property type="entry name" value="Plug"/>
    <property type="match status" value="1"/>
</dbReference>
<dbReference type="Proteomes" id="UP001597525">
    <property type="component" value="Unassembled WGS sequence"/>
</dbReference>
<keyword evidence="3" id="KW-0998">Cell outer membrane</keyword>
<dbReference type="RefSeq" id="WP_320182474.1">
    <property type="nucleotide sequence ID" value="NZ_CP138332.1"/>
</dbReference>
<dbReference type="InterPro" id="IPR037066">
    <property type="entry name" value="Plug_dom_sf"/>
</dbReference>
<proteinExistence type="predicted"/>
<organism evidence="6 7">
    <name type="scientific">Sphingobacterium bambusae</name>
    <dbReference type="NCBI Taxonomy" id="662858"/>
    <lineage>
        <taxon>Bacteria</taxon>
        <taxon>Pseudomonadati</taxon>
        <taxon>Bacteroidota</taxon>
        <taxon>Sphingobacteriia</taxon>
        <taxon>Sphingobacteriales</taxon>
        <taxon>Sphingobacteriaceae</taxon>
        <taxon>Sphingobacterium</taxon>
    </lineage>
</organism>
<dbReference type="NCBIfam" id="TIGR04056">
    <property type="entry name" value="OMP_RagA_SusC"/>
    <property type="match status" value="1"/>
</dbReference>
<evidence type="ECO:0000256" key="3">
    <source>
        <dbReference type="ARBA" id="ARBA00023237"/>
    </source>
</evidence>
<dbReference type="Gene3D" id="2.40.170.20">
    <property type="entry name" value="TonB-dependent receptor, beta-barrel domain"/>
    <property type="match status" value="1"/>
</dbReference>
<feature type="chain" id="PRO_5046559165" evidence="4">
    <location>
        <begin position="20"/>
        <end position="976"/>
    </location>
</feature>
<keyword evidence="7" id="KW-1185">Reference proteome</keyword>
<dbReference type="InterPro" id="IPR036942">
    <property type="entry name" value="Beta-barrel_TonB_sf"/>
</dbReference>
<dbReference type="Gene3D" id="2.170.130.10">
    <property type="entry name" value="TonB-dependent receptor, plug domain"/>
    <property type="match status" value="1"/>
</dbReference>
<name>A0ABW6BB60_9SPHI</name>
<evidence type="ECO:0000313" key="6">
    <source>
        <dbReference type="EMBL" id="MFD2966773.1"/>
    </source>
</evidence>
<keyword evidence="4" id="KW-0732">Signal</keyword>
<reference evidence="7" key="1">
    <citation type="journal article" date="2019" name="Int. J. Syst. Evol. Microbiol.">
        <title>The Global Catalogue of Microorganisms (GCM) 10K type strain sequencing project: providing services to taxonomists for standard genome sequencing and annotation.</title>
        <authorList>
            <consortium name="The Broad Institute Genomics Platform"/>
            <consortium name="The Broad Institute Genome Sequencing Center for Infectious Disease"/>
            <person name="Wu L."/>
            <person name="Ma J."/>
        </authorList>
    </citation>
    <scope>NUCLEOTIDE SEQUENCE [LARGE SCALE GENOMIC DNA]</scope>
    <source>
        <strain evidence="7">KCTC 22814</strain>
    </source>
</reference>
<evidence type="ECO:0000256" key="1">
    <source>
        <dbReference type="ARBA" id="ARBA00004442"/>
    </source>
</evidence>
<accession>A0ABW6BB60</accession>
<evidence type="ECO:0000259" key="5">
    <source>
        <dbReference type="Pfam" id="PF07715"/>
    </source>
</evidence>
<evidence type="ECO:0000256" key="2">
    <source>
        <dbReference type="ARBA" id="ARBA00023136"/>
    </source>
</evidence>
<gene>
    <name evidence="6" type="ORF">ACFS7Y_05220</name>
</gene>
<evidence type="ECO:0000256" key="4">
    <source>
        <dbReference type="SAM" id="SignalP"/>
    </source>
</evidence>
<protein>
    <submittedName>
        <fullName evidence="6">SusC/RagA family TonB-linked outer membrane protein</fullName>
    </submittedName>
</protein>
<sequence length="976" mass="110611">MKKLWCFLCMIPLFGQVVAAGNLLLQDTVQEQTVNEVLLKSRFQTLYNKQGVKDSVRLQEIEHLPFVSPVHYTKGQVAGLYVQEANGEPGTPKNMNIRGLGTPIFSQKDATQTQPTVYVNGVPLARENNFTYAIQQYQFNRLGPATDNFAGIDLSTISSIEVVKDPLRLATLGPLAANGAIWILTKAGKEGRREISFNSYFGVSSPPSVTPVNAQYENYFRQQFYSKYGSLGDRLTYPGYLNDSTNVNYYGPANWNQSYYQNQPLYNANLGIRGGSERANFAFYGGYTNNGSTADETRFRRYHALFNVNMAPFEWFNMGAVVNANRNTRDRNRSLRDRFGEAAYVPDLSVPLSPSRDVYEQYLDVYNQAIDDNIVNSGQALLTFDVYFLRNLKYNTSMGIDYSEGYRDVFFPSSLMERNNYMSNYFGYNQRYIYSNKLAWDYDANPDYKLNLSLGSIYQEDLYRYSYARAYDGPNDFVKINVVEGDSNKDGYLQPVGGLYVNRWSNREDFRMHSVYFSGAFRYKNRLEVDALLRYDGSSTVQPDSRWLFTPAISAKYHFLEKDLIDAGLLSQFTIGGGWARIGKPTMTSRYAIGPNYVADLAWGSESGLVSYNGFAVASRPYSEGWVGYGMDWPYTEHASIDLDAGFLANRLNLRLSGYLKKDQNQVVPIPVPAEYGYDSQLLNGLSVQNSGLEFTLAAKVLTAADGLKWNSSLNFSWNKNKLTALPNGLQELTVGQRKLEVGHAIDQFWLFENEGIYANVTDIPVRDGERLQFEGVPFQVGDPIWKDQNGDFKIDQEDRVLKGNAMPKLVGAFQNNFSYRNFDLAFQFYFAIGHKALNQRASSKYDFINNEASNSLAGIREVFHWQQDVDISRYPIYNPWSAVVPYRVEQDLFLENASFLKLRSVSLSYDLAKLSTIQNRFKSLRKAALFVTGTNLLTWTKFSGGDPELIDFDGYYSGYGLPMAPITTVGLKIEL</sequence>
<feature type="signal peptide" evidence="4">
    <location>
        <begin position="1"/>
        <end position="19"/>
    </location>
</feature>
<feature type="domain" description="TonB-dependent receptor plug" evidence="5">
    <location>
        <begin position="54"/>
        <end position="179"/>
    </location>
</feature>
<comment type="subcellular location">
    <subcellularLocation>
        <location evidence="1">Cell outer membrane</location>
    </subcellularLocation>
</comment>
<dbReference type="InterPro" id="IPR023996">
    <property type="entry name" value="TonB-dep_OMP_SusC/RagA"/>
</dbReference>